<keyword evidence="5" id="KW-0067">ATP-binding</keyword>
<dbReference type="EMBL" id="BNJK01000001">
    <property type="protein sequence ID" value="GHO96138.1"/>
    <property type="molecule type" value="Genomic_DNA"/>
</dbReference>
<dbReference type="SMART" id="SM00220">
    <property type="entry name" value="S_TKc"/>
    <property type="match status" value="1"/>
</dbReference>
<feature type="region of interest" description="Disordered" evidence="6">
    <location>
        <begin position="166"/>
        <end position="196"/>
    </location>
</feature>
<evidence type="ECO:0000256" key="2">
    <source>
        <dbReference type="ARBA" id="ARBA00022679"/>
    </source>
</evidence>
<dbReference type="Gene3D" id="3.30.200.20">
    <property type="entry name" value="Phosphorylase Kinase, domain 1"/>
    <property type="match status" value="1"/>
</dbReference>
<dbReference type="PROSITE" id="PS50011">
    <property type="entry name" value="PROTEIN_KINASE_DOM"/>
    <property type="match status" value="1"/>
</dbReference>
<feature type="transmembrane region" description="Helical" evidence="7">
    <location>
        <begin position="388"/>
        <end position="408"/>
    </location>
</feature>
<keyword evidence="2" id="KW-0808">Transferase</keyword>
<dbReference type="Proteomes" id="UP000597444">
    <property type="component" value="Unassembled WGS sequence"/>
</dbReference>
<reference evidence="9" key="1">
    <citation type="submission" date="2020-10" db="EMBL/GenBank/DDBJ databases">
        <title>Taxonomic study of unclassified bacteria belonging to the class Ktedonobacteria.</title>
        <authorList>
            <person name="Yabe S."/>
            <person name="Wang C.M."/>
            <person name="Zheng Y."/>
            <person name="Sakai Y."/>
            <person name="Cavaletti L."/>
            <person name="Monciardini P."/>
            <person name="Donadio S."/>
        </authorList>
    </citation>
    <scope>NUCLEOTIDE SEQUENCE</scope>
    <source>
        <strain evidence="9">ID150040</strain>
    </source>
</reference>
<feature type="compositionally biased region" description="Polar residues" evidence="6">
    <location>
        <begin position="465"/>
        <end position="474"/>
    </location>
</feature>
<sequence length="779" mass="83953">MLSLEGKQLGNYDVIRRIRVGGMGAVYEGKQRTAFGRRVAIKVILGDYATDRDMRRRFAREARTVARLHHPHILPLIEFGDAGGILYLVMPFIDGGTLTSYLRRSLPDLAEVAVVYQQLLDAVEYAHEEGLIHRDIKASNVLLELRRSGAPYVYLADFGLVRTSPTNTRATNGRSGRAEEMDDTGKIGKPIPLDQVPGTPQYMAPEQTRGIVTPQTDIYALGVLLYQLLTGELPYNDPDDIRVIQMQMQAPIPAPSDHDASIPQELDAVVRTAMAKRPEERYRSVAELRAAFLAALKGPTTLNQEKTASGQFEAPVVPYPPRQRRTRVLSSAEQPAPIVMPRRGRDVDVPVALRGAGAKARTTDSIRQSPRITEEPEPPRHKRFSGRLLATMIIPALLLLALLVPRLIGINIFPAGFPLLGTPAVATVYVTAQSRTMQESYVLTTSSQVKAPDLATHSIPSRVISASTSDSRTVATTGSQSAGGSTAQGTIEFVNSSNNDFTVSAQTIFTSNNGVQVRLTQDVQVPSRQDGQNGRNSGDAVAVKQGGAGNISAHTLDGPCCANGISLRNTSPFTGGSDAQQVTVVAQNDLDDVRNQLVARLEDQVLQRIQQQLTTGETIAIAPTYTVKDSASEPVGARADHVKVTVKVTGSAIVYNRTTATQLATQLLQKDALQMLGNAYKVQGTPALVGNPVVHPGKNGVVFLSTTVKGLWVYHLTQEAMSTWPQAIKGSTTQAALAFLNGQPGVKSVEITLPFGTDHLPSSVSEIKIILVNSTSTAP</sequence>
<dbReference type="AlphaFoldDB" id="A0A8J3ILM9"/>
<keyword evidence="7" id="KW-0472">Membrane</keyword>
<evidence type="ECO:0000259" key="8">
    <source>
        <dbReference type="PROSITE" id="PS50011"/>
    </source>
</evidence>
<feature type="compositionally biased region" description="Low complexity" evidence="6">
    <location>
        <begin position="475"/>
        <end position="486"/>
    </location>
</feature>
<keyword evidence="4" id="KW-0418">Kinase</keyword>
<protein>
    <recommendedName>
        <fullName evidence="1">non-specific serine/threonine protein kinase</fullName>
        <ecNumber evidence="1">2.7.11.1</ecNumber>
    </recommendedName>
</protein>
<dbReference type="Gene3D" id="1.10.510.10">
    <property type="entry name" value="Transferase(Phosphotransferase) domain 1"/>
    <property type="match status" value="1"/>
</dbReference>
<keyword evidence="10" id="KW-1185">Reference proteome</keyword>
<dbReference type="GO" id="GO:0005524">
    <property type="term" value="F:ATP binding"/>
    <property type="evidence" value="ECO:0007669"/>
    <property type="project" value="UniProtKB-KW"/>
</dbReference>
<dbReference type="PANTHER" id="PTHR43289">
    <property type="entry name" value="MITOGEN-ACTIVATED PROTEIN KINASE KINASE KINASE 20-RELATED"/>
    <property type="match status" value="1"/>
</dbReference>
<dbReference type="InterPro" id="IPR008271">
    <property type="entry name" value="Ser/Thr_kinase_AS"/>
</dbReference>
<dbReference type="GO" id="GO:0004674">
    <property type="term" value="F:protein serine/threonine kinase activity"/>
    <property type="evidence" value="ECO:0007669"/>
    <property type="project" value="UniProtKB-EC"/>
</dbReference>
<dbReference type="RefSeq" id="WP_220206781.1">
    <property type="nucleotide sequence ID" value="NZ_BNJK01000001.1"/>
</dbReference>
<feature type="compositionally biased region" description="Basic and acidic residues" evidence="6">
    <location>
        <begin position="176"/>
        <end position="186"/>
    </location>
</feature>
<dbReference type="PROSITE" id="PS00108">
    <property type="entry name" value="PROTEIN_KINASE_ST"/>
    <property type="match status" value="1"/>
</dbReference>
<evidence type="ECO:0000256" key="1">
    <source>
        <dbReference type="ARBA" id="ARBA00012513"/>
    </source>
</evidence>
<dbReference type="PANTHER" id="PTHR43289:SF6">
    <property type="entry name" value="SERINE_THREONINE-PROTEIN KINASE NEKL-3"/>
    <property type="match status" value="1"/>
</dbReference>
<feature type="region of interest" description="Disordered" evidence="6">
    <location>
        <begin position="358"/>
        <end position="381"/>
    </location>
</feature>
<organism evidence="9 10">
    <name type="scientific">Reticulibacter mediterranei</name>
    <dbReference type="NCBI Taxonomy" id="2778369"/>
    <lineage>
        <taxon>Bacteria</taxon>
        <taxon>Bacillati</taxon>
        <taxon>Chloroflexota</taxon>
        <taxon>Ktedonobacteria</taxon>
        <taxon>Ktedonobacterales</taxon>
        <taxon>Reticulibacteraceae</taxon>
        <taxon>Reticulibacter</taxon>
    </lineage>
</organism>
<dbReference type="Pfam" id="PF00069">
    <property type="entry name" value="Pkinase"/>
    <property type="match status" value="1"/>
</dbReference>
<keyword evidence="7" id="KW-1133">Transmembrane helix</keyword>
<gene>
    <name evidence="9" type="ORF">KSF_061860</name>
</gene>
<accession>A0A8J3ILM9</accession>
<dbReference type="InterPro" id="IPR000719">
    <property type="entry name" value="Prot_kinase_dom"/>
</dbReference>
<dbReference type="InterPro" id="IPR011009">
    <property type="entry name" value="Kinase-like_dom_sf"/>
</dbReference>
<dbReference type="CDD" id="cd14014">
    <property type="entry name" value="STKc_PknB_like"/>
    <property type="match status" value="1"/>
</dbReference>
<keyword evidence="3" id="KW-0547">Nucleotide-binding</keyword>
<dbReference type="SUPFAM" id="SSF56112">
    <property type="entry name" value="Protein kinase-like (PK-like)"/>
    <property type="match status" value="1"/>
</dbReference>
<evidence type="ECO:0000256" key="7">
    <source>
        <dbReference type="SAM" id="Phobius"/>
    </source>
</evidence>
<keyword evidence="7" id="KW-0812">Transmembrane</keyword>
<feature type="domain" description="Protein kinase" evidence="8">
    <location>
        <begin position="12"/>
        <end position="293"/>
    </location>
</feature>
<evidence type="ECO:0000313" key="10">
    <source>
        <dbReference type="Proteomes" id="UP000597444"/>
    </source>
</evidence>
<proteinExistence type="predicted"/>
<evidence type="ECO:0000256" key="3">
    <source>
        <dbReference type="ARBA" id="ARBA00022741"/>
    </source>
</evidence>
<feature type="region of interest" description="Disordered" evidence="6">
    <location>
        <begin position="465"/>
        <end position="486"/>
    </location>
</feature>
<evidence type="ECO:0000256" key="4">
    <source>
        <dbReference type="ARBA" id="ARBA00022777"/>
    </source>
</evidence>
<dbReference type="EC" id="2.7.11.1" evidence="1"/>
<evidence type="ECO:0000256" key="6">
    <source>
        <dbReference type="SAM" id="MobiDB-lite"/>
    </source>
</evidence>
<name>A0A8J3ILM9_9CHLR</name>
<comment type="caution">
    <text evidence="9">The sequence shown here is derived from an EMBL/GenBank/DDBJ whole genome shotgun (WGS) entry which is preliminary data.</text>
</comment>
<evidence type="ECO:0000256" key="5">
    <source>
        <dbReference type="ARBA" id="ARBA00022840"/>
    </source>
</evidence>
<evidence type="ECO:0000313" key="9">
    <source>
        <dbReference type="EMBL" id="GHO96138.1"/>
    </source>
</evidence>